<protein>
    <submittedName>
        <fullName evidence="6">GFA family protein</fullName>
    </submittedName>
</protein>
<organism evidence="6 7">
    <name type="scientific">Aurantiacibacter flavus</name>
    <dbReference type="NCBI Taxonomy" id="3145232"/>
    <lineage>
        <taxon>Bacteria</taxon>
        <taxon>Pseudomonadati</taxon>
        <taxon>Pseudomonadota</taxon>
        <taxon>Alphaproteobacteria</taxon>
        <taxon>Sphingomonadales</taxon>
        <taxon>Erythrobacteraceae</taxon>
        <taxon>Aurantiacibacter</taxon>
    </lineage>
</organism>
<evidence type="ECO:0000256" key="3">
    <source>
        <dbReference type="ARBA" id="ARBA00022833"/>
    </source>
</evidence>
<evidence type="ECO:0000313" key="6">
    <source>
        <dbReference type="EMBL" id="MEN7537678.1"/>
    </source>
</evidence>
<dbReference type="EMBL" id="JBDLBR010000003">
    <property type="protein sequence ID" value="MEN7537678.1"/>
    <property type="molecule type" value="Genomic_DNA"/>
</dbReference>
<evidence type="ECO:0000256" key="2">
    <source>
        <dbReference type="ARBA" id="ARBA00022723"/>
    </source>
</evidence>
<accession>A0ABV0CXT2</accession>
<proteinExistence type="inferred from homology"/>
<dbReference type="SUPFAM" id="SSF51316">
    <property type="entry name" value="Mss4-like"/>
    <property type="match status" value="1"/>
</dbReference>
<name>A0ABV0CXT2_9SPHN</name>
<keyword evidence="7" id="KW-1185">Reference proteome</keyword>
<reference evidence="6 7" key="1">
    <citation type="submission" date="2024-05" db="EMBL/GenBank/DDBJ databases">
        <authorList>
            <person name="Park S."/>
        </authorList>
    </citation>
    <scope>NUCLEOTIDE SEQUENCE [LARGE SCALE GENOMIC DNA]</scope>
    <source>
        <strain evidence="6 7">DGU5</strain>
    </source>
</reference>
<dbReference type="PANTHER" id="PTHR33337">
    <property type="entry name" value="GFA DOMAIN-CONTAINING PROTEIN"/>
    <property type="match status" value="1"/>
</dbReference>
<dbReference type="PANTHER" id="PTHR33337:SF40">
    <property type="entry name" value="CENP-V_GFA DOMAIN-CONTAINING PROTEIN-RELATED"/>
    <property type="match status" value="1"/>
</dbReference>
<keyword evidence="3" id="KW-0862">Zinc</keyword>
<evidence type="ECO:0000259" key="5">
    <source>
        <dbReference type="PROSITE" id="PS51891"/>
    </source>
</evidence>
<gene>
    <name evidence="6" type="ORF">ABDJ38_10885</name>
</gene>
<comment type="caution">
    <text evidence="6">The sequence shown here is derived from an EMBL/GenBank/DDBJ whole genome shotgun (WGS) entry which is preliminary data.</text>
</comment>
<feature type="domain" description="CENP-V/GFA" evidence="5">
    <location>
        <begin position="7"/>
        <end position="119"/>
    </location>
</feature>
<dbReference type="Proteomes" id="UP001484535">
    <property type="component" value="Unassembled WGS sequence"/>
</dbReference>
<evidence type="ECO:0000256" key="1">
    <source>
        <dbReference type="ARBA" id="ARBA00005495"/>
    </source>
</evidence>
<keyword evidence="4" id="KW-0456">Lyase</keyword>
<dbReference type="InterPro" id="IPR011057">
    <property type="entry name" value="Mss4-like_sf"/>
</dbReference>
<evidence type="ECO:0000313" key="7">
    <source>
        <dbReference type="Proteomes" id="UP001484535"/>
    </source>
</evidence>
<dbReference type="Gene3D" id="3.90.1590.10">
    <property type="entry name" value="glutathione-dependent formaldehyde- activating enzyme (gfa)"/>
    <property type="match status" value="1"/>
</dbReference>
<dbReference type="PROSITE" id="PS51891">
    <property type="entry name" value="CENP_V_GFA"/>
    <property type="match status" value="1"/>
</dbReference>
<dbReference type="RefSeq" id="WP_346785120.1">
    <property type="nucleotide sequence ID" value="NZ_JBDLBR010000003.1"/>
</dbReference>
<dbReference type="Pfam" id="PF04828">
    <property type="entry name" value="GFA"/>
    <property type="match status" value="1"/>
</dbReference>
<sequence>MSDAENFAGSCLCGAVKFTAQIAEREMAVCHCSMCRKWSGGMFFAAEAEKIAFEDEAQVGVYASSDWGERCFCKTCGTTLMWRGKDGSHSALAVPTLDRALEFALTTQIFIDEKPDTYDLAQTTNNLTGVEVFAMFAPPS</sequence>
<dbReference type="InterPro" id="IPR006913">
    <property type="entry name" value="CENP-V/GFA"/>
</dbReference>
<keyword evidence="2" id="KW-0479">Metal-binding</keyword>
<comment type="similarity">
    <text evidence="1">Belongs to the Gfa family.</text>
</comment>
<evidence type="ECO:0000256" key="4">
    <source>
        <dbReference type="ARBA" id="ARBA00023239"/>
    </source>
</evidence>